<reference evidence="1 2" key="1">
    <citation type="submission" date="2014-11" db="EMBL/GenBank/DDBJ databases">
        <title>Genetic blueprint of the zoonotic pathogen Toxocara canis.</title>
        <authorList>
            <person name="Zhu X.-Q."/>
            <person name="Korhonen P.K."/>
            <person name="Cai H."/>
            <person name="Young N.D."/>
            <person name="Nejsum P."/>
            <person name="von Samson-Himmelstjerna G."/>
            <person name="Boag P.R."/>
            <person name="Tan P."/>
            <person name="Li Q."/>
            <person name="Min J."/>
            <person name="Yang Y."/>
            <person name="Wang X."/>
            <person name="Fang X."/>
            <person name="Hall R.S."/>
            <person name="Hofmann A."/>
            <person name="Sternberg P.W."/>
            <person name="Jex A.R."/>
            <person name="Gasser R.B."/>
        </authorList>
    </citation>
    <scope>NUCLEOTIDE SEQUENCE [LARGE SCALE GENOMIC DNA]</scope>
    <source>
        <strain evidence="1">PN_DK_2014</strain>
    </source>
</reference>
<keyword evidence="2" id="KW-1185">Reference proteome</keyword>
<comment type="caution">
    <text evidence="1">The sequence shown here is derived from an EMBL/GenBank/DDBJ whole genome shotgun (WGS) entry which is preliminary data.</text>
</comment>
<gene>
    <name evidence="1" type="ORF">Tcan_13384</name>
</gene>
<dbReference type="AlphaFoldDB" id="A0A0B2V171"/>
<dbReference type="Proteomes" id="UP000031036">
    <property type="component" value="Unassembled WGS sequence"/>
</dbReference>
<proteinExistence type="predicted"/>
<accession>A0A0B2V171</accession>
<protein>
    <submittedName>
        <fullName evidence="1">Uncharacterized protein</fullName>
    </submittedName>
</protein>
<evidence type="ECO:0000313" key="2">
    <source>
        <dbReference type="Proteomes" id="UP000031036"/>
    </source>
</evidence>
<name>A0A0B2V171_TOXCA</name>
<dbReference type="EMBL" id="JPKZ01002765">
    <property type="protein sequence ID" value="KHN75283.1"/>
    <property type="molecule type" value="Genomic_DNA"/>
</dbReference>
<organism evidence="1 2">
    <name type="scientific">Toxocara canis</name>
    <name type="common">Canine roundworm</name>
    <dbReference type="NCBI Taxonomy" id="6265"/>
    <lineage>
        <taxon>Eukaryota</taxon>
        <taxon>Metazoa</taxon>
        <taxon>Ecdysozoa</taxon>
        <taxon>Nematoda</taxon>
        <taxon>Chromadorea</taxon>
        <taxon>Rhabditida</taxon>
        <taxon>Spirurina</taxon>
        <taxon>Ascaridomorpha</taxon>
        <taxon>Ascaridoidea</taxon>
        <taxon>Toxocaridae</taxon>
        <taxon>Toxocara</taxon>
    </lineage>
</organism>
<sequence>MQHYTTCYVTALLSNANMQRFSDVTEVVRCMSTSTQIEEWMATWMRRRNLRLDKVCDDRRSSSKQIRTNTVALRELPSSQNVRFEAQEFESSAKLGSVINGGD</sequence>
<evidence type="ECO:0000313" key="1">
    <source>
        <dbReference type="EMBL" id="KHN75283.1"/>
    </source>
</evidence>